<keyword evidence="3 4" id="KW-0413">Isomerase</keyword>
<feature type="domain" description="PPIase cyclophilin-type" evidence="5">
    <location>
        <begin position="33"/>
        <end position="187"/>
    </location>
</feature>
<evidence type="ECO:0000256" key="1">
    <source>
        <dbReference type="ARBA" id="ARBA00007365"/>
    </source>
</evidence>
<dbReference type="InterPro" id="IPR029000">
    <property type="entry name" value="Cyclophilin-like_dom_sf"/>
</dbReference>
<dbReference type="InterPro" id="IPR002130">
    <property type="entry name" value="Cyclophilin-type_PPIase_dom"/>
</dbReference>
<accession>A0A1T2KSX2</accession>
<feature type="chain" id="PRO_5011834363" description="Peptidyl-prolyl cis-trans isomerase" evidence="4">
    <location>
        <begin position="23"/>
        <end position="192"/>
    </location>
</feature>
<evidence type="ECO:0000256" key="4">
    <source>
        <dbReference type="RuleBase" id="RU363019"/>
    </source>
</evidence>
<dbReference type="AlphaFoldDB" id="A0A1T2KSX2"/>
<dbReference type="CDD" id="cd01920">
    <property type="entry name" value="cyclophilin_EcCYP_like"/>
    <property type="match status" value="1"/>
</dbReference>
<dbReference type="EC" id="5.2.1.8" evidence="4"/>
<dbReference type="RefSeq" id="WP_078487892.1">
    <property type="nucleotide sequence ID" value="NZ_MPRJ01000073.1"/>
</dbReference>
<comment type="caution">
    <text evidence="6">The sequence shown here is derived from an EMBL/GenBank/DDBJ whole genome shotgun (WGS) entry which is preliminary data.</text>
</comment>
<name>A0A1T2KSX2_9GAMM</name>
<dbReference type="PROSITE" id="PS50072">
    <property type="entry name" value="CSA_PPIASE_2"/>
    <property type="match status" value="1"/>
</dbReference>
<dbReference type="OrthoDB" id="9807797at2"/>
<evidence type="ECO:0000256" key="2">
    <source>
        <dbReference type="ARBA" id="ARBA00023110"/>
    </source>
</evidence>
<dbReference type="PRINTS" id="PR00153">
    <property type="entry name" value="CSAPPISMRASE"/>
</dbReference>
<keyword evidence="2 4" id="KW-0697">Rotamase</keyword>
<dbReference type="SUPFAM" id="SSF50891">
    <property type="entry name" value="Cyclophilin-like"/>
    <property type="match status" value="1"/>
</dbReference>
<comment type="catalytic activity">
    <reaction evidence="4">
        <text>[protein]-peptidylproline (omega=180) = [protein]-peptidylproline (omega=0)</text>
        <dbReference type="Rhea" id="RHEA:16237"/>
        <dbReference type="Rhea" id="RHEA-COMP:10747"/>
        <dbReference type="Rhea" id="RHEA-COMP:10748"/>
        <dbReference type="ChEBI" id="CHEBI:83833"/>
        <dbReference type="ChEBI" id="CHEBI:83834"/>
        <dbReference type="EC" id="5.2.1.8"/>
    </reaction>
</comment>
<reference evidence="6 7" key="1">
    <citation type="submission" date="2016-11" db="EMBL/GenBank/DDBJ databases">
        <title>Mixed transmission modes and dynamic genome evolution in an obligate animal-bacterial symbiosis.</title>
        <authorList>
            <person name="Russell S.L."/>
            <person name="Corbett-Detig R.B."/>
            <person name="Cavanaugh C.M."/>
        </authorList>
    </citation>
    <scope>NUCLEOTIDE SEQUENCE [LARGE SCALE GENOMIC DNA]</scope>
    <source>
        <strain evidence="6">Se-Cadez</strain>
    </source>
</reference>
<dbReference type="GO" id="GO:0003755">
    <property type="term" value="F:peptidyl-prolyl cis-trans isomerase activity"/>
    <property type="evidence" value="ECO:0007669"/>
    <property type="project" value="UniProtKB-UniRule"/>
</dbReference>
<evidence type="ECO:0000256" key="3">
    <source>
        <dbReference type="ARBA" id="ARBA00023235"/>
    </source>
</evidence>
<dbReference type="GO" id="GO:0006457">
    <property type="term" value="P:protein folding"/>
    <property type="evidence" value="ECO:0007669"/>
    <property type="project" value="InterPro"/>
</dbReference>
<protein>
    <recommendedName>
        <fullName evidence="4">Peptidyl-prolyl cis-trans isomerase</fullName>
        <shortName evidence="4">PPIase</shortName>
        <ecNumber evidence="4">5.2.1.8</ecNumber>
    </recommendedName>
</protein>
<proteinExistence type="inferred from homology"/>
<feature type="signal peptide" evidence="4">
    <location>
        <begin position="1"/>
        <end position="22"/>
    </location>
</feature>
<keyword evidence="4" id="KW-0732">Signal</keyword>
<evidence type="ECO:0000259" key="5">
    <source>
        <dbReference type="PROSITE" id="PS50072"/>
    </source>
</evidence>
<gene>
    <name evidence="6" type="ORF">BOW51_10110</name>
</gene>
<keyword evidence="7" id="KW-1185">Reference proteome</keyword>
<sequence>MIKHTFRLFAALLLSLGLAATAGTETTRVLMKTNMGDIEIELYGDKAPKSVENFLNYVDKGFYNGTVFHRVINSFMIQGGGFNKAMNKKHTDDPITNEAKNGLKNERGTIAMARTSDPHSATSQFFINHVDNKNLDYPSFDGWGYAVFGKVTRGLETVDKIADVYTITKSYMKNVPEKPVVIESVTRIETQK</sequence>
<comment type="similarity">
    <text evidence="1 4">Belongs to the cyclophilin-type PPIase family.</text>
</comment>
<dbReference type="EMBL" id="MPRJ01000073">
    <property type="protein sequence ID" value="OOZ35826.1"/>
    <property type="molecule type" value="Genomic_DNA"/>
</dbReference>
<dbReference type="Proteomes" id="UP000190896">
    <property type="component" value="Unassembled WGS sequence"/>
</dbReference>
<dbReference type="Gene3D" id="2.40.100.10">
    <property type="entry name" value="Cyclophilin-like"/>
    <property type="match status" value="1"/>
</dbReference>
<dbReference type="InterPro" id="IPR020892">
    <property type="entry name" value="Cyclophilin-type_PPIase_CS"/>
</dbReference>
<dbReference type="PANTHER" id="PTHR43246">
    <property type="entry name" value="PEPTIDYL-PROLYL CIS-TRANS ISOMERASE CYP38, CHLOROPLASTIC"/>
    <property type="match status" value="1"/>
</dbReference>
<dbReference type="InterPro" id="IPR044665">
    <property type="entry name" value="E_coli_cyclophilin_A-like"/>
</dbReference>
<comment type="function">
    <text evidence="4">PPIases accelerate the folding of proteins. It catalyzes the cis-trans isomerization of proline imidic peptide bonds in oligopeptides.</text>
</comment>
<dbReference type="Pfam" id="PF00160">
    <property type="entry name" value="Pro_isomerase"/>
    <property type="match status" value="1"/>
</dbReference>
<dbReference type="PROSITE" id="PS00170">
    <property type="entry name" value="CSA_PPIASE_1"/>
    <property type="match status" value="1"/>
</dbReference>
<organism evidence="6 7">
    <name type="scientific">Solemya velesiana gill symbiont</name>
    <dbReference type="NCBI Taxonomy" id="1918948"/>
    <lineage>
        <taxon>Bacteria</taxon>
        <taxon>Pseudomonadati</taxon>
        <taxon>Pseudomonadota</taxon>
        <taxon>Gammaproteobacteria</taxon>
        <taxon>sulfur-oxidizing symbionts</taxon>
    </lineage>
</organism>
<evidence type="ECO:0000313" key="6">
    <source>
        <dbReference type="EMBL" id="OOZ35826.1"/>
    </source>
</evidence>
<evidence type="ECO:0000313" key="7">
    <source>
        <dbReference type="Proteomes" id="UP000190896"/>
    </source>
</evidence>